<feature type="binding site" evidence="9">
    <location>
        <position position="206"/>
    </location>
    <ligand>
        <name>Zn(2+)</name>
        <dbReference type="ChEBI" id="CHEBI:29105"/>
    </ligand>
</feature>
<comment type="caution">
    <text evidence="11">The sequence shown here is derived from an EMBL/GenBank/DDBJ whole genome shotgun (WGS) entry which is preliminary data.</text>
</comment>
<dbReference type="Gene3D" id="3.40.1050.10">
    <property type="entry name" value="Carbonic anhydrase"/>
    <property type="match status" value="1"/>
</dbReference>
<keyword evidence="12" id="KW-1185">Reference proteome</keyword>
<dbReference type="InterPro" id="IPR036874">
    <property type="entry name" value="Carbonic_anhydrase_sf"/>
</dbReference>
<dbReference type="PROSITE" id="PS00704">
    <property type="entry name" value="PROK_CO2_ANHYDRASE_1"/>
    <property type="match status" value="1"/>
</dbReference>
<feature type="binding site" evidence="9">
    <location>
        <position position="143"/>
    </location>
    <ligand>
        <name>Zn(2+)</name>
        <dbReference type="ChEBI" id="CHEBI:29105"/>
    </ligand>
</feature>
<evidence type="ECO:0000256" key="4">
    <source>
        <dbReference type="ARBA" id="ARBA00012925"/>
    </source>
</evidence>
<evidence type="ECO:0000256" key="10">
    <source>
        <dbReference type="RuleBase" id="RU003956"/>
    </source>
</evidence>
<dbReference type="PANTHER" id="PTHR11002:SF57">
    <property type="entry name" value="CARBONIC ANHYDRASE"/>
    <property type="match status" value="1"/>
</dbReference>
<evidence type="ECO:0000256" key="7">
    <source>
        <dbReference type="ARBA" id="ARBA00023239"/>
    </source>
</evidence>
<dbReference type="SUPFAM" id="SSF53056">
    <property type="entry name" value="beta-carbonic anhydrase, cab"/>
    <property type="match status" value="1"/>
</dbReference>
<dbReference type="EMBL" id="SZYD01001565">
    <property type="protein sequence ID" value="KAD0572590.1"/>
    <property type="molecule type" value="Genomic_DNA"/>
</dbReference>
<feature type="binding site" evidence="9">
    <location>
        <position position="203"/>
    </location>
    <ligand>
        <name>Zn(2+)</name>
        <dbReference type="ChEBI" id="CHEBI:29105"/>
    </ligand>
</feature>
<keyword evidence="5" id="KW-0963">Cytoplasm</keyword>
<dbReference type="PANTHER" id="PTHR11002">
    <property type="entry name" value="CARBONIC ANHYDRASE"/>
    <property type="match status" value="1"/>
</dbReference>
<accession>A0A5N6LD71</accession>
<evidence type="ECO:0000313" key="11">
    <source>
        <dbReference type="EMBL" id="KAD0572590.1"/>
    </source>
</evidence>
<dbReference type="SMART" id="SM00947">
    <property type="entry name" value="Pro_CA"/>
    <property type="match status" value="1"/>
</dbReference>
<dbReference type="AlphaFoldDB" id="A0A5N6LD71"/>
<name>A0A5N6LD71_9ASTR</name>
<dbReference type="FunFam" id="3.40.1050.10:FF:000003">
    <property type="entry name" value="Carbonic anhydrase"/>
    <property type="match status" value="1"/>
</dbReference>
<comment type="catalytic activity">
    <reaction evidence="8 10">
        <text>hydrogencarbonate + H(+) = CO2 + H2O</text>
        <dbReference type="Rhea" id="RHEA:10748"/>
        <dbReference type="ChEBI" id="CHEBI:15377"/>
        <dbReference type="ChEBI" id="CHEBI:15378"/>
        <dbReference type="ChEBI" id="CHEBI:16526"/>
        <dbReference type="ChEBI" id="CHEBI:17544"/>
        <dbReference type="EC" id="4.2.1.1"/>
    </reaction>
</comment>
<evidence type="ECO:0000256" key="8">
    <source>
        <dbReference type="ARBA" id="ARBA00048348"/>
    </source>
</evidence>
<evidence type="ECO:0000256" key="3">
    <source>
        <dbReference type="ARBA" id="ARBA00006217"/>
    </source>
</evidence>
<protein>
    <recommendedName>
        <fullName evidence="4 10">Carbonic anhydrase</fullName>
        <ecNumber evidence="4 10">4.2.1.1</ecNumber>
    </recommendedName>
    <alternativeName>
        <fullName evidence="10">Carbonate dehydratase</fullName>
    </alternativeName>
</protein>
<dbReference type="GO" id="GO:0004089">
    <property type="term" value="F:carbonate dehydratase activity"/>
    <property type="evidence" value="ECO:0007669"/>
    <property type="project" value="UniProtKB-UniRule"/>
</dbReference>
<dbReference type="Proteomes" id="UP000326396">
    <property type="component" value="Unassembled WGS sequence"/>
</dbReference>
<feature type="binding site" evidence="9">
    <location>
        <position position="145"/>
    </location>
    <ligand>
        <name>Zn(2+)</name>
        <dbReference type="ChEBI" id="CHEBI:29105"/>
    </ligand>
</feature>
<comment type="similarity">
    <text evidence="3 10">Belongs to the beta-class carbonic anhydrase family.</text>
</comment>
<dbReference type="GO" id="GO:0015976">
    <property type="term" value="P:carbon utilization"/>
    <property type="evidence" value="ECO:0007669"/>
    <property type="project" value="InterPro"/>
</dbReference>
<comment type="function">
    <text evidence="1 10">Reversible hydration of carbon dioxide.</text>
</comment>
<evidence type="ECO:0000256" key="6">
    <source>
        <dbReference type="ARBA" id="ARBA00022833"/>
    </source>
</evidence>
<dbReference type="GO" id="GO:0005737">
    <property type="term" value="C:cytoplasm"/>
    <property type="evidence" value="ECO:0007669"/>
    <property type="project" value="UniProtKB-SubCell"/>
</dbReference>
<evidence type="ECO:0000256" key="5">
    <source>
        <dbReference type="ARBA" id="ARBA00022490"/>
    </source>
</evidence>
<dbReference type="InterPro" id="IPR001765">
    <property type="entry name" value="Carbonic_anhydrase"/>
</dbReference>
<reference evidence="11 12" key="1">
    <citation type="submission" date="2019-05" db="EMBL/GenBank/DDBJ databases">
        <title>Mikania micrantha, genome provides insights into the molecular mechanism of rapid growth.</title>
        <authorList>
            <person name="Liu B."/>
        </authorList>
    </citation>
    <scope>NUCLEOTIDE SEQUENCE [LARGE SCALE GENOMIC DNA]</scope>
    <source>
        <strain evidence="11">NLD-2019</strain>
        <tissue evidence="11">Leaf</tissue>
    </source>
</reference>
<evidence type="ECO:0000256" key="1">
    <source>
        <dbReference type="ARBA" id="ARBA00002904"/>
    </source>
</evidence>
<organism evidence="11 12">
    <name type="scientific">Mikania micrantha</name>
    <name type="common">bitter vine</name>
    <dbReference type="NCBI Taxonomy" id="192012"/>
    <lineage>
        <taxon>Eukaryota</taxon>
        <taxon>Viridiplantae</taxon>
        <taxon>Streptophyta</taxon>
        <taxon>Embryophyta</taxon>
        <taxon>Tracheophyta</taxon>
        <taxon>Spermatophyta</taxon>
        <taxon>Magnoliopsida</taxon>
        <taxon>eudicotyledons</taxon>
        <taxon>Gunneridae</taxon>
        <taxon>Pentapetalae</taxon>
        <taxon>asterids</taxon>
        <taxon>campanulids</taxon>
        <taxon>Asterales</taxon>
        <taxon>Asteraceae</taxon>
        <taxon>Asteroideae</taxon>
        <taxon>Heliantheae alliance</taxon>
        <taxon>Eupatorieae</taxon>
        <taxon>Mikania</taxon>
    </lineage>
</organism>
<evidence type="ECO:0000256" key="2">
    <source>
        <dbReference type="ARBA" id="ARBA00004496"/>
    </source>
</evidence>
<evidence type="ECO:0000256" key="9">
    <source>
        <dbReference type="PIRSR" id="PIRSR601765-1"/>
    </source>
</evidence>
<dbReference type="CDD" id="cd00884">
    <property type="entry name" value="beta_CA_cladeB"/>
    <property type="match status" value="1"/>
</dbReference>
<comment type="cofactor">
    <cofactor evidence="9">
        <name>Zn(2+)</name>
        <dbReference type="ChEBI" id="CHEBI:29105"/>
    </cofactor>
    <text evidence="9">Binds 1 zinc ion per subunit.</text>
</comment>
<dbReference type="EC" id="4.2.1.1" evidence="4 10"/>
<dbReference type="PROSITE" id="PS00705">
    <property type="entry name" value="PROK_CO2_ANHYDRASE_2"/>
    <property type="match status" value="1"/>
</dbReference>
<gene>
    <name evidence="11" type="ORF">E3N88_44043</name>
</gene>
<comment type="subcellular location">
    <subcellularLocation>
        <location evidence="2">Cytoplasm</location>
    </subcellularLocation>
</comment>
<sequence length="312" mass="34529">MMRWMMERMAASDGIDVPIYLGSGHDQDPQDPGEDMAEDLCNNAIEGLKQLLSERSDLGAVAAVKIKQLTADLEAATSVERIKTGFTHFKTEKYEKNPSLFEDLAKEQHPKVISSISICKISILSSLLKSWIKFYMQFMVFACSDSRVCPSHILDFQPGEAFVVRNIANMVPSYDKMRYSGVGAAIEYAVLHLKVDTILVMGHSCCGGIKALMSIPADGTTSSDFIEDWVKICSTAKSKVKEEFKDLDPTDQCTKCEMEAVNVSLGNILTYPFVKAAVMNRTLSLKGGYYNFVKATFDIWCLDHGVSPSVVV</sequence>
<dbReference type="InterPro" id="IPR015892">
    <property type="entry name" value="Carbonic_anhydrase_CS"/>
</dbReference>
<dbReference type="InterPro" id="IPR045066">
    <property type="entry name" value="Beta_CA_cladeB"/>
</dbReference>
<dbReference type="Pfam" id="PF00484">
    <property type="entry name" value="Pro_CA"/>
    <property type="match status" value="1"/>
</dbReference>
<keyword evidence="6 9" id="KW-0862">Zinc</keyword>
<evidence type="ECO:0000313" key="12">
    <source>
        <dbReference type="Proteomes" id="UP000326396"/>
    </source>
</evidence>
<dbReference type="OrthoDB" id="10248475at2759"/>
<keyword evidence="7 10" id="KW-0456">Lyase</keyword>
<proteinExistence type="inferred from homology"/>
<keyword evidence="9" id="KW-0479">Metal-binding</keyword>
<dbReference type="GO" id="GO:0008270">
    <property type="term" value="F:zinc ion binding"/>
    <property type="evidence" value="ECO:0007669"/>
    <property type="project" value="UniProtKB-UniRule"/>
</dbReference>